<feature type="region of interest" description="Disordered" evidence="1">
    <location>
        <begin position="1"/>
        <end position="28"/>
    </location>
</feature>
<feature type="compositionally biased region" description="Polar residues" evidence="1">
    <location>
        <begin position="11"/>
        <end position="25"/>
    </location>
</feature>
<evidence type="ECO:0000259" key="2">
    <source>
        <dbReference type="Pfam" id="PF21703"/>
    </source>
</evidence>
<evidence type="ECO:0000256" key="1">
    <source>
        <dbReference type="SAM" id="MobiDB-lite"/>
    </source>
</evidence>
<evidence type="ECO:0000313" key="4">
    <source>
        <dbReference type="Proteomes" id="UP000462435"/>
    </source>
</evidence>
<reference evidence="4" key="1">
    <citation type="journal article" date="2020" name="MBio">
        <title>Horizontal gene transfer to a defensive symbiont with a reduced genome amongst a multipartite beetle microbiome.</title>
        <authorList>
            <person name="Waterworth S.C."/>
            <person name="Florez L.V."/>
            <person name="Rees E.R."/>
            <person name="Hertweck C."/>
            <person name="Kaltenpoth M."/>
            <person name="Kwan J.C."/>
        </authorList>
    </citation>
    <scope>NUCLEOTIDE SEQUENCE [LARGE SCALE GENOMIC DNA]</scope>
</reference>
<dbReference type="EMBL" id="WNDX01000060">
    <property type="protein sequence ID" value="KAF1043430.1"/>
    <property type="molecule type" value="Genomic_DNA"/>
</dbReference>
<dbReference type="Pfam" id="PF21703">
    <property type="entry name" value="Gp10A-like"/>
    <property type="match status" value="1"/>
</dbReference>
<name>A0A7V8FWN7_9BURK</name>
<organism evidence="3 4">
    <name type="scientific">Herbaspirillum frisingense</name>
    <dbReference type="NCBI Taxonomy" id="92645"/>
    <lineage>
        <taxon>Bacteria</taxon>
        <taxon>Pseudomonadati</taxon>
        <taxon>Pseudomonadota</taxon>
        <taxon>Betaproteobacteria</taxon>
        <taxon>Burkholderiales</taxon>
        <taxon>Oxalobacteraceae</taxon>
        <taxon>Herbaspirillum</taxon>
    </lineage>
</organism>
<dbReference type="Proteomes" id="UP000462435">
    <property type="component" value="Unassembled WGS sequence"/>
</dbReference>
<dbReference type="AlphaFoldDB" id="A0A7V8FWN7"/>
<protein>
    <recommendedName>
        <fullName evidence="2">Capsid Gp10A/Gp10B-like domain-containing protein</fullName>
    </recommendedName>
</protein>
<comment type="caution">
    <text evidence="3">The sequence shown here is derived from an EMBL/GenBank/DDBJ whole genome shotgun (WGS) entry which is preliminary data.</text>
</comment>
<feature type="domain" description="Capsid Gp10A/Gp10B-like" evidence="2">
    <location>
        <begin position="90"/>
        <end position="288"/>
    </location>
</feature>
<dbReference type="InterPro" id="IPR049301">
    <property type="entry name" value="Capsid_Gp10A/Gp10B-like_dom"/>
</dbReference>
<sequence>MALTYSGVTRPGQNLQTGDNQQTGSAPAATNPLELHIEEYGGVVEGTIARKSIVRNFIPVRPVRGTSVVTNFQVGESALEKVVPGVEPAGAVHQAAKVKLVIDTLVNARAIVPLLDDFQSSYNARAAIGMEHGKKIAKFFDQSFLIQAIKAARISDMSTYPAGWLPGTEQSFSASGDELDPAKLEAKFLDMFAEMEEKDIDPIGDDLIIVTKPKAYYTLLQNDRLVDRTFVTADGTEITTKSLKVAGVPIYTSNNLPTTNISGHYLSNAGNGNAYDGNFTNVVASIFSPRALLAGETIPLTPAVFYDEKSKMWFIDAHLSFGVGPNNPAFAGLLTAKSS</sequence>
<gene>
    <name evidence="3" type="ORF">GAK35_02214</name>
</gene>
<proteinExistence type="predicted"/>
<evidence type="ECO:0000313" key="3">
    <source>
        <dbReference type="EMBL" id="KAF1043430.1"/>
    </source>
</evidence>
<accession>A0A7V8FWN7</accession>